<name>A0A9D1IUY7_9CLOT</name>
<dbReference type="Proteomes" id="UP000824073">
    <property type="component" value="Unassembled WGS sequence"/>
</dbReference>
<protein>
    <submittedName>
        <fullName evidence="2">5-bromo-4-chloroindolyl phosphate hydrolysis family protein</fullName>
    </submittedName>
</protein>
<accession>A0A9D1IUY7</accession>
<dbReference type="AlphaFoldDB" id="A0A9D1IUY7"/>
<comment type="caution">
    <text evidence="2">The sequence shown here is derived from an EMBL/GenBank/DDBJ whole genome shotgun (WGS) entry which is preliminary data.</text>
</comment>
<dbReference type="InterPro" id="IPR018770">
    <property type="entry name" value="ChloroindolylP_hydrolase"/>
</dbReference>
<gene>
    <name evidence="2" type="ORF">IAB67_05985</name>
</gene>
<organism evidence="2 3">
    <name type="scientific">Candidatus Ventrousia excrementavium</name>
    <dbReference type="NCBI Taxonomy" id="2840961"/>
    <lineage>
        <taxon>Bacteria</taxon>
        <taxon>Bacillati</taxon>
        <taxon>Bacillota</taxon>
        <taxon>Clostridia</taxon>
        <taxon>Eubacteriales</taxon>
        <taxon>Clostridiaceae</taxon>
        <taxon>Clostridiaceae incertae sedis</taxon>
        <taxon>Candidatus Ventrousia</taxon>
    </lineage>
</organism>
<sequence>MQNPDAERRIEKRVPSPFPQYAVGLFWLLYAFVFPLYRIRDFVLAAALSVVVYFVCKRFFPAKTVWVPVPEAFAYSGDEAVDRLLRDGRQAVADIQAVCRKISDEDVRREASRAMTACGRIFDYVAQNPSSAPEIRRFVSYHLPTVLKMLTSYENMEEQGVAGENIQSAMTKVENVLKTVADAFETQLDKLFAGEALDISTDITVLEGMLTQEGLSGSQINDRRNAK</sequence>
<keyword evidence="1" id="KW-1133">Transmembrane helix</keyword>
<dbReference type="Pfam" id="PF10112">
    <property type="entry name" value="Halogen_Hydrol"/>
    <property type="match status" value="1"/>
</dbReference>
<reference evidence="2" key="2">
    <citation type="journal article" date="2021" name="PeerJ">
        <title>Extensive microbial diversity within the chicken gut microbiome revealed by metagenomics and culture.</title>
        <authorList>
            <person name="Gilroy R."/>
            <person name="Ravi A."/>
            <person name="Getino M."/>
            <person name="Pursley I."/>
            <person name="Horton D.L."/>
            <person name="Alikhan N.F."/>
            <person name="Baker D."/>
            <person name="Gharbi K."/>
            <person name="Hall N."/>
            <person name="Watson M."/>
            <person name="Adriaenssens E.M."/>
            <person name="Foster-Nyarko E."/>
            <person name="Jarju S."/>
            <person name="Secka A."/>
            <person name="Antonio M."/>
            <person name="Oren A."/>
            <person name="Chaudhuri R.R."/>
            <person name="La Ragione R."/>
            <person name="Hildebrand F."/>
            <person name="Pallen M.J."/>
        </authorList>
    </citation>
    <scope>NUCLEOTIDE SEQUENCE</scope>
    <source>
        <strain evidence="2">CHK191-8634</strain>
    </source>
</reference>
<reference evidence="2" key="1">
    <citation type="submission" date="2020-10" db="EMBL/GenBank/DDBJ databases">
        <authorList>
            <person name="Gilroy R."/>
        </authorList>
    </citation>
    <scope>NUCLEOTIDE SEQUENCE</scope>
    <source>
        <strain evidence="2">CHK191-8634</strain>
    </source>
</reference>
<evidence type="ECO:0000313" key="2">
    <source>
        <dbReference type="EMBL" id="HIU43832.1"/>
    </source>
</evidence>
<evidence type="ECO:0000313" key="3">
    <source>
        <dbReference type="Proteomes" id="UP000824073"/>
    </source>
</evidence>
<keyword evidence="1" id="KW-0472">Membrane</keyword>
<dbReference type="EMBL" id="DVMR01000047">
    <property type="protein sequence ID" value="HIU43832.1"/>
    <property type="molecule type" value="Genomic_DNA"/>
</dbReference>
<proteinExistence type="predicted"/>
<feature type="transmembrane region" description="Helical" evidence="1">
    <location>
        <begin position="21"/>
        <end position="37"/>
    </location>
</feature>
<evidence type="ECO:0000256" key="1">
    <source>
        <dbReference type="SAM" id="Phobius"/>
    </source>
</evidence>
<keyword evidence="1" id="KW-0812">Transmembrane</keyword>